<dbReference type="InterPro" id="IPR000835">
    <property type="entry name" value="HTH_MarR-typ"/>
</dbReference>
<gene>
    <name evidence="5" type="ORF">ACFSR0_11155</name>
</gene>
<dbReference type="Gene3D" id="1.10.10.10">
    <property type="entry name" value="Winged helix-like DNA-binding domain superfamily/Winged helix DNA-binding domain"/>
    <property type="match status" value="1"/>
</dbReference>
<evidence type="ECO:0000256" key="3">
    <source>
        <dbReference type="ARBA" id="ARBA00023163"/>
    </source>
</evidence>
<evidence type="ECO:0000313" key="6">
    <source>
        <dbReference type="Proteomes" id="UP001597427"/>
    </source>
</evidence>
<feature type="domain" description="HTH marR-type" evidence="4">
    <location>
        <begin position="1"/>
        <end position="135"/>
    </location>
</feature>
<protein>
    <submittedName>
        <fullName evidence="5">MarR family winged helix-turn-helix transcriptional regulator</fullName>
    </submittedName>
</protein>
<dbReference type="PANTHER" id="PTHR42756:SF1">
    <property type="entry name" value="TRANSCRIPTIONAL REPRESSOR OF EMRAB OPERON"/>
    <property type="match status" value="1"/>
</dbReference>
<dbReference type="EMBL" id="JBHUMO010000071">
    <property type="protein sequence ID" value="MFD2729931.1"/>
    <property type="molecule type" value="Genomic_DNA"/>
</dbReference>
<dbReference type="RefSeq" id="WP_379982735.1">
    <property type="nucleotide sequence ID" value="NZ_JBHUMO010000071.1"/>
</dbReference>
<dbReference type="SUPFAM" id="SSF46785">
    <property type="entry name" value="Winged helix' DNA-binding domain"/>
    <property type="match status" value="1"/>
</dbReference>
<dbReference type="InterPro" id="IPR036388">
    <property type="entry name" value="WH-like_DNA-bd_sf"/>
</dbReference>
<evidence type="ECO:0000313" key="5">
    <source>
        <dbReference type="EMBL" id="MFD2729931.1"/>
    </source>
</evidence>
<dbReference type="PRINTS" id="PR00598">
    <property type="entry name" value="HTHMARR"/>
</dbReference>
<dbReference type="SMART" id="SM00347">
    <property type="entry name" value="HTH_MARR"/>
    <property type="match status" value="1"/>
</dbReference>
<evidence type="ECO:0000256" key="2">
    <source>
        <dbReference type="ARBA" id="ARBA00023125"/>
    </source>
</evidence>
<dbReference type="PANTHER" id="PTHR42756">
    <property type="entry name" value="TRANSCRIPTIONAL REGULATOR, MARR"/>
    <property type="match status" value="1"/>
</dbReference>
<sequence>MELREVSQLLYQLKLATQETTTKFERETGFSITRYELMLYLQEQGECSQTTLQNELQIDSAAVTRHLKILEEKQYVLRERNKENNREIVVKLTAKARKELEQCQSEHAPSCNKKLISLSDDEGELLLQLLKKIVK</sequence>
<evidence type="ECO:0000256" key="1">
    <source>
        <dbReference type="ARBA" id="ARBA00023015"/>
    </source>
</evidence>
<keyword evidence="2" id="KW-0238">DNA-binding</keyword>
<proteinExistence type="predicted"/>
<keyword evidence="6" id="KW-1185">Reference proteome</keyword>
<organism evidence="5 6">
    <name type="scientific">Enterococcus camelliae</name>
    <dbReference type="NCBI Taxonomy" id="453959"/>
    <lineage>
        <taxon>Bacteria</taxon>
        <taxon>Bacillati</taxon>
        <taxon>Bacillota</taxon>
        <taxon>Bacilli</taxon>
        <taxon>Lactobacillales</taxon>
        <taxon>Enterococcaceae</taxon>
        <taxon>Enterococcus</taxon>
    </lineage>
</organism>
<dbReference type="CDD" id="cd00090">
    <property type="entry name" value="HTH_ARSR"/>
    <property type="match status" value="1"/>
</dbReference>
<dbReference type="InterPro" id="IPR036390">
    <property type="entry name" value="WH_DNA-bd_sf"/>
</dbReference>
<dbReference type="Pfam" id="PF01047">
    <property type="entry name" value="MarR"/>
    <property type="match status" value="1"/>
</dbReference>
<evidence type="ECO:0000259" key="4">
    <source>
        <dbReference type="PROSITE" id="PS50995"/>
    </source>
</evidence>
<dbReference type="InterPro" id="IPR011991">
    <property type="entry name" value="ArsR-like_HTH"/>
</dbReference>
<dbReference type="Proteomes" id="UP001597427">
    <property type="component" value="Unassembled WGS sequence"/>
</dbReference>
<accession>A0ABW5TLF2</accession>
<name>A0ABW5TLF2_9ENTE</name>
<keyword evidence="1" id="KW-0805">Transcription regulation</keyword>
<dbReference type="PROSITE" id="PS50995">
    <property type="entry name" value="HTH_MARR_2"/>
    <property type="match status" value="1"/>
</dbReference>
<comment type="caution">
    <text evidence="5">The sequence shown here is derived from an EMBL/GenBank/DDBJ whole genome shotgun (WGS) entry which is preliminary data.</text>
</comment>
<keyword evidence="3" id="KW-0804">Transcription</keyword>
<reference evidence="6" key="1">
    <citation type="journal article" date="2019" name="Int. J. Syst. Evol. Microbiol.">
        <title>The Global Catalogue of Microorganisms (GCM) 10K type strain sequencing project: providing services to taxonomists for standard genome sequencing and annotation.</title>
        <authorList>
            <consortium name="The Broad Institute Genomics Platform"/>
            <consortium name="The Broad Institute Genome Sequencing Center for Infectious Disease"/>
            <person name="Wu L."/>
            <person name="Ma J."/>
        </authorList>
    </citation>
    <scope>NUCLEOTIDE SEQUENCE [LARGE SCALE GENOMIC DNA]</scope>
    <source>
        <strain evidence="6">TISTR 932</strain>
    </source>
</reference>